<organism evidence="2 3">
    <name type="scientific">Actinomadura sediminis</name>
    <dbReference type="NCBI Taxonomy" id="1038904"/>
    <lineage>
        <taxon>Bacteria</taxon>
        <taxon>Bacillati</taxon>
        <taxon>Actinomycetota</taxon>
        <taxon>Actinomycetes</taxon>
        <taxon>Streptosporangiales</taxon>
        <taxon>Thermomonosporaceae</taxon>
        <taxon>Actinomadura</taxon>
    </lineage>
</organism>
<proteinExistence type="predicted"/>
<gene>
    <name evidence="2" type="ORF">ACFQ11_06645</name>
</gene>
<dbReference type="Proteomes" id="UP001596972">
    <property type="component" value="Unassembled WGS sequence"/>
</dbReference>
<name>A0ABW3EJZ9_9ACTN</name>
<accession>A0ABW3EJZ9</accession>
<comment type="caution">
    <text evidence="2">The sequence shown here is derived from an EMBL/GenBank/DDBJ whole genome shotgun (WGS) entry which is preliminary data.</text>
</comment>
<feature type="region of interest" description="Disordered" evidence="1">
    <location>
        <begin position="209"/>
        <end position="236"/>
    </location>
</feature>
<evidence type="ECO:0000313" key="3">
    <source>
        <dbReference type="Proteomes" id="UP001596972"/>
    </source>
</evidence>
<dbReference type="RefSeq" id="WP_378296990.1">
    <property type="nucleotide sequence ID" value="NZ_JBHTJA010000008.1"/>
</dbReference>
<evidence type="ECO:0000313" key="2">
    <source>
        <dbReference type="EMBL" id="MFD0900065.1"/>
    </source>
</evidence>
<sequence length="236" mass="25728">MNHDPKTSQLVRASKALEGYEEAAFPGKSSLLGRDKLYSSALLAALICDLEHYANQHDLSFAHAVNVGRSAHAEEAAEQATYFIGDHVRLLNHDGRCGTIIGWATIDDHEDRLFLIVVPGVSRVYDERAADLEPAPPFPATSTTTGEVTHALQAESAYIGFAARIPRTAPSLQPALRQDCQKLLSALSTWSGVSVPELLKGLHPKVTKHTETFSPKDDDRASTFEPSLEREHHGPS</sequence>
<reference evidence="3" key="1">
    <citation type="journal article" date="2019" name="Int. J. Syst. Evol. Microbiol.">
        <title>The Global Catalogue of Microorganisms (GCM) 10K type strain sequencing project: providing services to taxonomists for standard genome sequencing and annotation.</title>
        <authorList>
            <consortium name="The Broad Institute Genomics Platform"/>
            <consortium name="The Broad Institute Genome Sequencing Center for Infectious Disease"/>
            <person name="Wu L."/>
            <person name="Ma J."/>
        </authorList>
    </citation>
    <scope>NUCLEOTIDE SEQUENCE [LARGE SCALE GENOMIC DNA]</scope>
    <source>
        <strain evidence="3">JCM 31202</strain>
    </source>
</reference>
<keyword evidence="3" id="KW-1185">Reference proteome</keyword>
<dbReference type="EMBL" id="JBHTJA010000008">
    <property type="protein sequence ID" value="MFD0900065.1"/>
    <property type="molecule type" value="Genomic_DNA"/>
</dbReference>
<protein>
    <submittedName>
        <fullName evidence="2">Uncharacterized protein</fullName>
    </submittedName>
</protein>
<evidence type="ECO:0000256" key="1">
    <source>
        <dbReference type="SAM" id="MobiDB-lite"/>
    </source>
</evidence>